<dbReference type="RefSeq" id="WP_207111725.1">
    <property type="nucleotide sequence ID" value="NZ_JAFLWD010000009.1"/>
</dbReference>
<dbReference type="Proteomes" id="UP000664632">
    <property type="component" value="Unassembled WGS sequence"/>
</dbReference>
<organism evidence="1 2">
    <name type="scientific">Candidatus Enterococcus ikei</name>
    <dbReference type="NCBI Taxonomy" id="2815326"/>
    <lineage>
        <taxon>Bacteria</taxon>
        <taxon>Bacillati</taxon>
        <taxon>Bacillota</taxon>
        <taxon>Bacilli</taxon>
        <taxon>Lactobacillales</taxon>
        <taxon>Enterococcaceae</taxon>
        <taxon>Enterococcus</taxon>
    </lineage>
</organism>
<sequence>MARDLEGILYKISMKAEQIRALEFIESDAIEQTYQTTKKIAKNYKEELFWLGYDFNILFKEQFQYLLELRIKLSEEIKELVEEAEGRVRM</sequence>
<evidence type="ECO:0000313" key="2">
    <source>
        <dbReference type="Proteomes" id="UP000664632"/>
    </source>
</evidence>
<gene>
    <name evidence="1" type="ORF">JZO69_04670</name>
</gene>
<dbReference type="EMBL" id="JAFLWD010000009">
    <property type="protein sequence ID" value="MBO0439639.1"/>
    <property type="molecule type" value="Genomic_DNA"/>
</dbReference>
<name>A0ABS3GWK3_9ENTE</name>
<keyword evidence="2" id="KW-1185">Reference proteome</keyword>
<comment type="caution">
    <text evidence="1">The sequence shown here is derived from an EMBL/GenBank/DDBJ whole genome shotgun (WGS) entry which is preliminary data.</text>
</comment>
<protein>
    <submittedName>
        <fullName evidence="1">Uncharacterized protein</fullName>
    </submittedName>
</protein>
<reference evidence="1 2" key="1">
    <citation type="submission" date="2021-03" db="EMBL/GenBank/DDBJ databases">
        <title>Enterococcal diversity collection.</title>
        <authorList>
            <person name="Gilmore M.S."/>
            <person name="Schwartzman J."/>
            <person name="Van Tyne D."/>
            <person name="Martin M."/>
            <person name="Earl A.M."/>
            <person name="Manson A.L."/>
            <person name="Straub T."/>
            <person name="Salamzade R."/>
            <person name="Saavedra J."/>
            <person name="Lebreton F."/>
            <person name="Prichula J."/>
            <person name="Schaufler K."/>
            <person name="Gaca A."/>
            <person name="Sgardioli B."/>
            <person name="Wagenaar J."/>
            <person name="Strong T."/>
        </authorList>
    </citation>
    <scope>NUCLEOTIDE SEQUENCE [LARGE SCALE GENOMIC DNA]</scope>
    <source>
        <strain evidence="1 2">DIV0869a</strain>
    </source>
</reference>
<proteinExistence type="predicted"/>
<accession>A0ABS3GWK3</accession>
<evidence type="ECO:0000313" key="1">
    <source>
        <dbReference type="EMBL" id="MBO0439639.1"/>
    </source>
</evidence>